<gene>
    <name evidence="1" type="ORF">GMJLKIPL_1736</name>
</gene>
<protein>
    <recommendedName>
        <fullName evidence="3">ABC transporter substrate-binding protein</fullName>
    </recommendedName>
</protein>
<keyword evidence="2" id="KW-1185">Reference proteome</keyword>
<evidence type="ECO:0000313" key="2">
    <source>
        <dbReference type="Proteomes" id="UP001055153"/>
    </source>
</evidence>
<organism evidence="1 2">
    <name type="scientific">Methylobacterium isbiliense</name>
    <dbReference type="NCBI Taxonomy" id="315478"/>
    <lineage>
        <taxon>Bacteria</taxon>
        <taxon>Pseudomonadati</taxon>
        <taxon>Pseudomonadota</taxon>
        <taxon>Alphaproteobacteria</taxon>
        <taxon>Hyphomicrobiales</taxon>
        <taxon>Methylobacteriaceae</taxon>
        <taxon>Methylobacterium</taxon>
    </lineage>
</organism>
<accession>A0ABQ4SA15</accession>
<dbReference type="Proteomes" id="UP001055153">
    <property type="component" value="Unassembled WGS sequence"/>
</dbReference>
<dbReference type="InterPro" id="IPR010412">
    <property type="entry name" value="DUF1007"/>
</dbReference>
<sequence length="223" mass="23559">MPRTAMIHHRSPRPAARPRPAALLGAALILGCAGALPARAHPHVWITTRAEIHYAPDGRVTAVRHAWTFDPSYSAFAVQGLGEGAPAPEALAALARDNTENLADQGYFTRLKLDGRKQDFGPPASPAMTYADGRLTLHFTLPLKEPGRGAAVLEVFDPTVFVDFTLAEGQAATLVGAPATCKPEVQRSKAAPAQAMSESFFAALTAASSYGAQFANRIVVSCS</sequence>
<reference evidence="1" key="1">
    <citation type="journal article" date="2021" name="Front. Microbiol.">
        <title>Comprehensive Comparative Genomics and Phenotyping of Methylobacterium Species.</title>
        <authorList>
            <person name="Alessa O."/>
            <person name="Ogura Y."/>
            <person name="Fujitani Y."/>
            <person name="Takami H."/>
            <person name="Hayashi T."/>
            <person name="Sahin N."/>
            <person name="Tani A."/>
        </authorList>
    </citation>
    <scope>NUCLEOTIDE SEQUENCE</scope>
    <source>
        <strain evidence="1">DSM 17168</strain>
    </source>
</reference>
<proteinExistence type="predicted"/>
<dbReference type="Pfam" id="PF06226">
    <property type="entry name" value="DUF1007"/>
    <property type="match status" value="1"/>
</dbReference>
<name>A0ABQ4SA15_9HYPH</name>
<dbReference type="PROSITE" id="PS51257">
    <property type="entry name" value="PROKAR_LIPOPROTEIN"/>
    <property type="match status" value="1"/>
</dbReference>
<evidence type="ECO:0008006" key="3">
    <source>
        <dbReference type="Google" id="ProtNLM"/>
    </source>
</evidence>
<reference evidence="1" key="2">
    <citation type="submission" date="2021-08" db="EMBL/GenBank/DDBJ databases">
        <authorList>
            <person name="Tani A."/>
            <person name="Ola A."/>
            <person name="Ogura Y."/>
            <person name="Katsura K."/>
            <person name="Hayashi T."/>
        </authorList>
    </citation>
    <scope>NUCLEOTIDE SEQUENCE</scope>
    <source>
        <strain evidence="1">DSM 17168</strain>
    </source>
</reference>
<dbReference type="EMBL" id="BPQQ01000018">
    <property type="protein sequence ID" value="GJD99818.1"/>
    <property type="molecule type" value="Genomic_DNA"/>
</dbReference>
<comment type="caution">
    <text evidence="1">The sequence shown here is derived from an EMBL/GenBank/DDBJ whole genome shotgun (WGS) entry which is preliminary data.</text>
</comment>
<evidence type="ECO:0000313" key="1">
    <source>
        <dbReference type="EMBL" id="GJD99818.1"/>
    </source>
</evidence>